<dbReference type="SMART" id="SM00355">
    <property type="entry name" value="ZnF_C2H2"/>
    <property type="match status" value="4"/>
</dbReference>
<accession>A0A0B7A8I4</accession>
<keyword evidence="3 5" id="KW-0863">Zinc-finger</keyword>
<protein>
    <recommendedName>
        <fullName evidence="7">C2H2-type domain-containing protein</fullName>
    </recommendedName>
</protein>
<sequence length="173" mass="18947">VFQCDLCPTTCGRKTDLKIHFNKLHSTGSPLECKKCGQVFSDRYSYKQHVRGHDVEKYLKCDHCDFVANTERTLDLHAAVHTSGKKFECDTCRSSFNLVQTLEKHKQSCHLGGESGMDSQSSSSGDKEQNKEDGVCSLGGSSSSTATVTSSQLICGPLASDTLHKNLLQDIKA</sequence>
<evidence type="ECO:0000313" key="8">
    <source>
        <dbReference type="EMBL" id="CEK77083.1"/>
    </source>
</evidence>
<dbReference type="PROSITE" id="PS00028">
    <property type="entry name" value="ZINC_FINGER_C2H2_1"/>
    <property type="match status" value="3"/>
</dbReference>
<evidence type="ECO:0000256" key="3">
    <source>
        <dbReference type="ARBA" id="ARBA00022771"/>
    </source>
</evidence>
<dbReference type="PANTHER" id="PTHR24379:SF121">
    <property type="entry name" value="C2H2-TYPE DOMAIN-CONTAINING PROTEIN"/>
    <property type="match status" value="1"/>
</dbReference>
<dbReference type="SUPFAM" id="SSF57667">
    <property type="entry name" value="beta-beta-alpha zinc fingers"/>
    <property type="match status" value="3"/>
</dbReference>
<evidence type="ECO:0000259" key="7">
    <source>
        <dbReference type="PROSITE" id="PS50157"/>
    </source>
</evidence>
<keyword evidence="4" id="KW-0862">Zinc</keyword>
<keyword evidence="1" id="KW-0479">Metal-binding</keyword>
<dbReference type="AlphaFoldDB" id="A0A0B7A8I4"/>
<feature type="non-terminal residue" evidence="8">
    <location>
        <position position="173"/>
    </location>
</feature>
<dbReference type="PANTHER" id="PTHR24379">
    <property type="entry name" value="KRAB AND ZINC FINGER DOMAIN-CONTAINING"/>
    <property type="match status" value="1"/>
</dbReference>
<evidence type="ECO:0000256" key="6">
    <source>
        <dbReference type="SAM" id="MobiDB-lite"/>
    </source>
</evidence>
<proteinExistence type="predicted"/>
<feature type="domain" description="C2H2-type" evidence="7">
    <location>
        <begin position="87"/>
        <end position="115"/>
    </location>
</feature>
<keyword evidence="2" id="KW-0677">Repeat</keyword>
<feature type="region of interest" description="Disordered" evidence="6">
    <location>
        <begin position="109"/>
        <end position="144"/>
    </location>
</feature>
<dbReference type="InterPro" id="IPR013087">
    <property type="entry name" value="Znf_C2H2_type"/>
</dbReference>
<organism evidence="8">
    <name type="scientific">Arion vulgaris</name>
    <dbReference type="NCBI Taxonomy" id="1028688"/>
    <lineage>
        <taxon>Eukaryota</taxon>
        <taxon>Metazoa</taxon>
        <taxon>Spiralia</taxon>
        <taxon>Lophotrochozoa</taxon>
        <taxon>Mollusca</taxon>
        <taxon>Gastropoda</taxon>
        <taxon>Heterobranchia</taxon>
        <taxon>Euthyneura</taxon>
        <taxon>Panpulmonata</taxon>
        <taxon>Eupulmonata</taxon>
        <taxon>Stylommatophora</taxon>
        <taxon>Helicina</taxon>
        <taxon>Arionoidea</taxon>
        <taxon>Arionidae</taxon>
        <taxon>Arion</taxon>
    </lineage>
</organism>
<dbReference type="GO" id="GO:0008270">
    <property type="term" value="F:zinc ion binding"/>
    <property type="evidence" value="ECO:0007669"/>
    <property type="project" value="UniProtKB-KW"/>
</dbReference>
<gene>
    <name evidence="8" type="primary">ORF102950</name>
</gene>
<feature type="domain" description="C2H2-type" evidence="7">
    <location>
        <begin position="2"/>
        <end position="30"/>
    </location>
</feature>
<name>A0A0B7A8I4_9EUPU</name>
<dbReference type="PROSITE" id="PS50157">
    <property type="entry name" value="ZINC_FINGER_C2H2_2"/>
    <property type="match status" value="3"/>
</dbReference>
<feature type="domain" description="C2H2-type" evidence="7">
    <location>
        <begin position="31"/>
        <end position="58"/>
    </location>
</feature>
<dbReference type="EMBL" id="HACG01030218">
    <property type="protein sequence ID" value="CEK77083.1"/>
    <property type="molecule type" value="Transcribed_RNA"/>
</dbReference>
<evidence type="ECO:0000256" key="1">
    <source>
        <dbReference type="ARBA" id="ARBA00022723"/>
    </source>
</evidence>
<dbReference type="Gene3D" id="3.30.160.60">
    <property type="entry name" value="Classic Zinc Finger"/>
    <property type="match status" value="2"/>
</dbReference>
<feature type="non-terminal residue" evidence="8">
    <location>
        <position position="1"/>
    </location>
</feature>
<dbReference type="Pfam" id="PF00096">
    <property type="entry name" value="zf-C2H2"/>
    <property type="match status" value="2"/>
</dbReference>
<reference evidence="8" key="1">
    <citation type="submission" date="2014-12" db="EMBL/GenBank/DDBJ databases">
        <title>Insight into the proteome of Arion vulgaris.</title>
        <authorList>
            <person name="Aradska J."/>
            <person name="Bulat T."/>
            <person name="Smidak R."/>
            <person name="Sarate P."/>
            <person name="Gangsoo J."/>
            <person name="Sialana F."/>
            <person name="Bilban M."/>
            <person name="Lubec G."/>
        </authorList>
    </citation>
    <scope>NUCLEOTIDE SEQUENCE</scope>
    <source>
        <tissue evidence="8">Skin</tissue>
    </source>
</reference>
<evidence type="ECO:0000256" key="5">
    <source>
        <dbReference type="PROSITE-ProRule" id="PRU00042"/>
    </source>
</evidence>
<evidence type="ECO:0000256" key="4">
    <source>
        <dbReference type="ARBA" id="ARBA00022833"/>
    </source>
</evidence>
<feature type="compositionally biased region" description="Low complexity" evidence="6">
    <location>
        <begin position="135"/>
        <end position="144"/>
    </location>
</feature>
<feature type="compositionally biased region" description="Basic and acidic residues" evidence="6">
    <location>
        <begin position="125"/>
        <end position="134"/>
    </location>
</feature>
<dbReference type="InterPro" id="IPR036236">
    <property type="entry name" value="Znf_C2H2_sf"/>
</dbReference>
<evidence type="ECO:0000256" key="2">
    <source>
        <dbReference type="ARBA" id="ARBA00022737"/>
    </source>
</evidence>